<name>A0A9W8S322_9HYPO</name>
<comment type="catalytic activity">
    <reaction evidence="2">
        <text>a diacylglycerol + H2O = a monoacylglycerol + a fatty acid + H(+)</text>
        <dbReference type="Rhea" id="RHEA:32731"/>
        <dbReference type="ChEBI" id="CHEBI:15377"/>
        <dbReference type="ChEBI" id="CHEBI:15378"/>
        <dbReference type="ChEBI" id="CHEBI:17408"/>
        <dbReference type="ChEBI" id="CHEBI:18035"/>
        <dbReference type="ChEBI" id="CHEBI:28868"/>
    </reaction>
</comment>
<gene>
    <name evidence="5" type="ORF">NW762_005583</name>
</gene>
<organism evidence="5 6">
    <name type="scientific">Fusarium torreyae</name>
    <dbReference type="NCBI Taxonomy" id="1237075"/>
    <lineage>
        <taxon>Eukaryota</taxon>
        <taxon>Fungi</taxon>
        <taxon>Dikarya</taxon>
        <taxon>Ascomycota</taxon>
        <taxon>Pezizomycotina</taxon>
        <taxon>Sordariomycetes</taxon>
        <taxon>Hypocreomycetidae</taxon>
        <taxon>Hypocreales</taxon>
        <taxon>Nectriaceae</taxon>
        <taxon>Fusarium</taxon>
    </lineage>
</organism>
<evidence type="ECO:0000256" key="2">
    <source>
        <dbReference type="ARBA" id="ARBA00047591"/>
    </source>
</evidence>
<comment type="similarity">
    <text evidence="1">Belongs to the AB hydrolase superfamily. Lipase family. Class 3 subfamily.</text>
</comment>
<dbReference type="InterPro" id="IPR051218">
    <property type="entry name" value="Sec_MonoDiacylglyc_Lipase"/>
</dbReference>
<dbReference type="Gene3D" id="3.40.50.1820">
    <property type="entry name" value="alpha/beta hydrolase"/>
    <property type="match status" value="1"/>
</dbReference>
<comment type="catalytic activity">
    <reaction evidence="3">
        <text>a monoacylglycerol + H2O = glycerol + a fatty acid + H(+)</text>
        <dbReference type="Rhea" id="RHEA:15245"/>
        <dbReference type="ChEBI" id="CHEBI:15377"/>
        <dbReference type="ChEBI" id="CHEBI:15378"/>
        <dbReference type="ChEBI" id="CHEBI:17408"/>
        <dbReference type="ChEBI" id="CHEBI:17754"/>
        <dbReference type="ChEBI" id="CHEBI:28868"/>
    </reaction>
</comment>
<dbReference type="Pfam" id="PF01764">
    <property type="entry name" value="Lipase_3"/>
    <property type="match status" value="1"/>
</dbReference>
<reference evidence="5" key="1">
    <citation type="submission" date="2022-09" db="EMBL/GenBank/DDBJ databases">
        <title>Fusarium specimens isolated from Avocado Roots.</title>
        <authorList>
            <person name="Stajich J."/>
            <person name="Roper C."/>
            <person name="Heimlech-Rivalta G."/>
        </authorList>
    </citation>
    <scope>NUCLEOTIDE SEQUENCE</scope>
    <source>
        <strain evidence="5">CF00136</strain>
    </source>
</reference>
<evidence type="ECO:0000313" key="5">
    <source>
        <dbReference type="EMBL" id="KAJ4264385.1"/>
    </source>
</evidence>
<dbReference type="InterPro" id="IPR029058">
    <property type="entry name" value="AB_hydrolase_fold"/>
</dbReference>
<accession>A0A9W8S322</accession>
<dbReference type="SUPFAM" id="SSF53474">
    <property type="entry name" value="alpha/beta-Hydrolases"/>
    <property type="match status" value="1"/>
</dbReference>
<comment type="caution">
    <text evidence="5">The sequence shown here is derived from an EMBL/GenBank/DDBJ whole genome shotgun (WGS) entry which is preliminary data.</text>
</comment>
<dbReference type="AlphaFoldDB" id="A0A9W8S322"/>
<evidence type="ECO:0000259" key="4">
    <source>
        <dbReference type="Pfam" id="PF01764"/>
    </source>
</evidence>
<evidence type="ECO:0000256" key="3">
    <source>
        <dbReference type="ARBA" id="ARBA00048461"/>
    </source>
</evidence>
<evidence type="ECO:0000313" key="6">
    <source>
        <dbReference type="Proteomes" id="UP001152049"/>
    </source>
</evidence>
<dbReference type="PANTHER" id="PTHR45856:SF24">
    <property type="entry name" value="FUNGAL LIPASE-LIKE DOMAIN-CONTAINING PROTEIN"/>
    <property type="match status" value="1"/>
</dbReference>
<dbReference type="InterPro" id="IPR002921">
    <property type="entry name" value="Fungal_lipase-type"/>
</dbReference>
<proteinExistence type="inferred from homology"/>
<feature type="domain" description="Fungal lipase-type" evidence="4">
    <location>
        <begin position="181"/>
        <end position="342"/>
    </location>
</feature>
<dbReference type="PANTHER" id="PTHR45856">
    <property type="entry name" value="ALPHA/BETA-HYDROLASES SUPERFAMILY PROTEIN"/>
    <property type="match status" value="1"/>
</dbReference>
<dbReference type="EMBL" id="JAOQAZ010000008">
    <property type="protein sequence ID" value="KAJ4264385.1"/>
    <property type="molecule type" value="Genomic_DNA"/>
</dbReference>
<dbReference type="Proteomes" id="UP001152049">
    <property type="component" value="Unassembled WGS sequence"/>
</dbReference>
<sequence>MGSQPPSVADLKDQFAQDNLERLTKVKLPPQSSKPGIGSCEIVLDLLKSWSNDNKATIQDAVDAQVFGGKGAIDWSIAFLPFMESVGVYLRDWGTVLEATKAYQLYQDTGANDETQLRQALDLYHSAHEQIEELAQLWGMHFFNICDLVIESPDGHPRWDGPFCGAFAPIDKQTDKPFIGVAFKGTNPFQLREDLVDFNYELMTAGEDLDFQSVSTGVYTGLFSKFGMDETPFEAIQKKLNTLAATFQSTTIATGPTLQPRVHVTGHSLGGSYSSLCYAALISGGPELIPPSFSMGDEYTFGSPRVGSKDWAEWTNSQVLKSEGQSWRIVLNTDIVPQVPPTVLKPDQTDFYHVDQGVRIFKDSPPKLISSEVEGPPPTPLSIKNLIELIKFVGDSTEHLPNFYREALLYAIQHQT</sequence>
<dbReference type="CDD" id="cd00519">
    <property type="entry name" value="Lipase_3"/>
    <property type="match status" value="1"/>
</dbReference>
<dbReference type="GO" id="GO:0006629">
    <property type="term" value="P:lipid metabolic process"/>
    <property type="evidence" value="ECO:0007669"/>
    <property type="project" value="InterPro"/>
</dbReference>
<evidence type="ECO:0000256" key="1">
    <source>
        <dbReference type="ARBA" id="ARBA00043996"/>
    </source>
</evidence>
<protein>
    <recommendedName>
        <fullName evidence="4">Fungal lipase-type domain-containing protein</fullName>
    </recommendedName>
</protein>
<dbReference type="OrthoDB" id="426718at2759"/>
<keyword evidence="6" id="KW-1185">Reference proteome</keyword>